<evidence type="ECO:0000313" key="8">
    <source>
        <dbReference type="EMBL" id="KAL2333150.1"/>
    </source>
</evidence>
<feature type="transmembrane region" description="Helical" evidence="7">
    <location>
        <begin position="216"/>
        <end position="233"/>
    </location>
</feature>
<reference evidence="8 9" key="1">
    <citation type="submission" date="2024-08" db="EMBL/GenBank/DDBJ databases">
        <title>Insights into the chromosomal genome structure of Flemingia macrophylla.</title>
        <authorList>
            <person name="Ding Y."/>
            <person name="Zhao Y."/>
            <person name="Bi W."/>
            <person name="Wu M."/>
            <person name="Zhao G."/>
            <person name="Gong Y."/>
            <person name="Li W."/>
            <person name="Zhang P."/>
        </authorList>
    </citation>
    <scope>NUCLEOTIDE SEQUENCE [LARGE SCALE GENOMIC DNA]</scope>
    <source>
        <strain evidence="8">DYQJB</strain>
        <tissue evidence="8">Leaf</tissue>
    </source>
</reference>
<evidence type="ECO:0000256" key="6">
    <source>
        <dbReference type="ARBA" id="ARBA00023136"/>
    </source>
</evidence>
<feature type="transmembrane region" description="Helical" evidence="7">
    <location>
        <begin position="547"/>
        <end position="565"/>
    </location>
</feature>
<proteinExistence type="inferred from homology"/>
<evidence type="ECO:0000256" key="7">
    <source>
        <dbReference type="SAM" id="Phobius"/>
    </source>
</evidence>
<dbReference type="EMBL" id="JBGMDY010000005">
    <property type="protein sequence ID" value="KAL2333150.1"/>
    <property type="molecule type" value="Genomic_DNA"/>
</dbReference>
<dbReference type="PANTHER" id="PTHR31645">
    <property type="entry name" value="OLIGOPEPTIDE TRANSPORTER YGL114W-RELATED"/>
    <property type="match status" value="1"/>
</dbReference>
<dbReference type="NCBIfam" id="TIGR00728">
    <property type="entry name" value="OPT_sfam"/>
    <property type="match status" value="1"/>
</dbReference>
<feature type="transmembrane region" description="Helical" evidence="7">
    <location>
        <begin position="431"/>
        <end position="453"/>
    </location>
</feature>
<keyword evidence="4 7" id="KW-0812">Transmembrane</keyword>
<evidence type="ECO:0000256" key="5">
    <source>
        <dbReference type="ARBA" id="ARBA00022989"/>
    </source>
</evidence>
<comment type="similarity">
    <text evidence="2">Belongs to the YSL (TC 2.A.67.2) family.</text>
</comment>
<feature type="transmembrane region" description="Helical" evidence="7">
    <location>
        <begin position="343"/>
        <end position="360"/>
    </location>
</feature>
<evidence type="ECO:0000256" key="2">
    <source>
        <dbReference type="ARBA" id="ARBA00010276"/>
    </source>
</evidence>
<feature type="transmembrane region" description="Helical" evidence="7">
    <location>
        <begin position="492"/>
        <end position="510"/>
    </location>
</feature>
<evidence type="ECO:0000256" key="4">
    <source>
        <dbReference type="ARBA" id="ARBA00022692"/>
    </source>
</evidence>
<evidence type="ECO:0000313" key="9">
    <source>
        <dbReference type="Proteomes" id="UP001603857"/>
    </source>
</evidence>
<feature type="transmembrane region" description="Helical" evidence="7">
    <location>
        <begin position="392"/>
        <end position="410"/>
    </location>
</feature>
<feature type="transmembrane region" description="Helical" evidence="7">
    <location>
        <begin position="522"/>
        <end position="541"/>
    </location>
</feature>
<dbReference type="AlphaFoldDB" id="A0ABD1MBJ6"/>
<accession>A0ABD1MBJ6</accession>
<feature type="transmembrane region" description="Helical" evidence="7">
    <location>
        <begin position="367"/>
        <end position="386"/>
    </location>
</feature>
<dbReference type="InterPro" id="IPR004813">
    <property type="entry name" value="OPT"/>
</dbReference>
<evidence type="ECO:0000256" key="1">
    <source>
        <dbReference type="ARBA" id="ARBA00004141"/>
    </source>
</evidence>
<feature type="transmembrane region" description="Helical" evidence="7">
    <location>
        <begin position="577"/>
        <end position="600"/>
    </location>
</feature>
<keyword evidence="6 7" id="KW-0472">Membrane</keyword>
<dbReference type="Pfam" id="PF03169">
    <property type="entry name" value="OPT"/>
    <property type="match status" value="1"/>
</dbReference>
<sequence>MVPERITKITTIIHTPPMSETYPIYKTPSNDLHSLPRIRGFLDDVDRREALDLSDVSEPSRQVVVNRAFLRTRVWKQLSAELRQEREPTLHLFLSLRLHLPAAMEIEMVEHHRHALSEGGYRLPSLVSQYEMLEEENIAAQPPAQPPLMTWTRAIYIRVLVIMIVDFNLQYPSGTAAGHLINNLHMPTADRQTKFYLELSAAYIGIGMMCPHITNISQLVGGILAAVILCPFLETKKGHWYPSELEPSSIYGLEGYKVLIAIATILGDGLYHLCKMVGCTCFGVYDRFCKRNRGPLSNQDACRQEVFKINFFGMTRCLTGLVYSGFALLVGAVIPYFKWYQVAAILFVIAPTLAFCNAYVRGQSDWSLAPTFGRVAIIAFSAWTTASHADGGGVLAGLTACGIVTNVVFTGSDLVQEYKIAYMTSVSPDKILASQFVGIIMGSVLSPSIYWIFMKGFKDIGIPESTHPAPYALIYRSMSILGTQGFSHLPEYYHVFSFGFFLGAIVLNLLKDILERYNKKCAKFFPGPMPLAIGILTRAIAVAPDSITSNFVLDMCFGSLVMFIWQKIDKPKAGTFGLVVASGLICGEGLWAITTSILALSGIKAPVCMKVLSREEMKKLGTV</sequence>
<comment type="subcellular location">
    <subcellularLocation>
        <location evidence="1">Membrane</location>
        <topology evidence="1">Multi-pass membrane protein</topology>
    </subcellularLocation>
</comment>
<keyword evidence="5 7" id="KW-1133">Transmembrane helix</keyword>
<gene>
    <name evidence="8" type="ORF">Fmac_014363</name>
</gene>
<keyword evidence="9" id="KW-1185">Reference proteome</keyword>
<comment type="caution">
    <text evidence="8">The sequence shown here is derived from an EMBL/GenBank/DDBJ whole genome shotgun (WGS) entry which is preliminary data.</text>
</comment>
<name>A0ABD1MBJ6_9FABA</name>
<keyword evidence="3" id="KW-0813">Transport</keyword>
<evidence type="ECO:0008006" key="10">
    <source>
        <dbReference type="Google" id="ProtNLM"/>
    </source>
</evidence>
<dbReference type="InterPro" id="IPR045035">
    <property type="entry name" value="YSL-like"/>
</dbReference>
<dbReference type="GO" id="GO:0016020">
    <property type="term" value="C:membrane"/>
    <property type="evidence" value="ECO:0007669"/>
    <property type="project" value="UniProtKB-SubCell"/>
</dbReference>
<dbReference type="PANTHER" id="PTHR31645:SF22">
    <property type="entry name" value="METAL-NICOTIANAMINE TRANSPORTER YSL7-RELATED"/>
    <property type="match status" value="1"/>
</dbReference>
<evidence type="ECO:0000256" key="3">
    <source>
        <dbReference type="ARBA" id="ARBA00022448"/>
    </source>
</evidence>
<protein>
    <recommendedName>
        <fullName evidence="10">Oligopeptide transporter</fullName>
    </recommendedName>
</protein>
<feature type="transmembrane region" description="Helical" evidence="7">
    <location>
        <begin position="317"/>
        <end position="337"/>
    </location>
</feature>
<dbReference type="Proteomes" id="UP001603857">
    <property type="component" value="Unassembled WGS sequence"/>
</dbReference>
<organism evidence="8 9">
    <name type="scientific">Flemingia macrophylla</name>
    <dbReference type="NCBI Taxonomy" id="520843"/>
    <lineage>
        <taxon>Eukaryota</taxon>
        <taxon>Viridiplantae</taxon>
        <taxon>Streptophyta</taxon>
        <taxon>Embryophyta</taxon>
        <taxon>Tracheophyta</taxon>
        <taxon>Spermatophyta</taxon>
        <taxon>Magnoliopsida</taxon>
        <taxon>eudicotyledons</taxon>
        <taxon>Gunneridae</taxon>
        <taxon>Pentapetalae</taxon>
        <taxon>rosids</taxon>
        <taxon>fabids</taxon>
        <taxon>Fabales</taxon>
        <taxon>Fabaceae</taxon>
        <taxon>Papilionoideae</taxon>
        <taxon>50 kb inversion clade</taxon>
        <taxon>NPAAA clade</taxon>
        <taxon>indigoferoid/millettioid clade</taxon>
        <taxon>Phaseoleae</taxon>
        <taxon>Flemingia</taxon>
    </lineage>
</organism>